<dbReference type="GO" id="GO:0043177">
    <property type="term" value="F:organic acid binding"/>
    <property type="evidence" value="ECO:0007669"/>
    <property type="project" value="InterPro"/>
</dbReference>
<dbReference type="InterPro" id="IPR038404">
    <property type="entry name" value="TRAP_DctP_sf"/>
</dbReference>
<feature type="signal peptide" evidence="4">
    <location>
        <begin position="1"/>
        <end position="19"/>
    </location>
</feature>
<evidence type="ECO:0000313" key="5">
    <source>
        <dbReference type="EMBL" id="PHK93054.1"/>
    </source>
</evidence>
<feature type="binding site" evidence="2">
    <location>
        <position position="158"/>
    </location>
    <ligand>
        <name>substrate</name>
    </ligand>
</feature>
<dbReference type="PROSITE" id="PS51318">
    <property type="entry name" value="TAT"/>
    <property type="match status" value="1"/>
</dbReference>
<dbReference type="PANTHER" id="PTHR33376">
    <property type="match status" value="1"/>
</dbReference>
<feature type="binding site" evidence="3">
    <location>
        <position position="216"/>
    </location>
    <ligand>
        <name>substrate</name>
    </ligand>
</feature>
<dbReference type="EMBL" id="PDNU01000072">
    <property type="protein sequence ID" value="PHK93054.1"/>
    <property type="molecule type" value="Genomic_DNA"/>
</dbReference>
<dbReference type="GO" id="GO:0046872">
    <property type="term" value="F:metal ion binding"/>
    <property type="evidence" value="ECO:0007669"/>
    <property type="project" value="UniProtKB-KW"/>
</dbReference>
<feature type="binding site" evidence="3">
    <location>
        <position position="217"/>
    </location>
    <ligand>
        <name>Na(+)</name>
        <dbReference type="ChEBI" id="CHEBI:29101"/>
    </ligand>
</feature>
<keyword evidence="1 4" id="KW-0732">Signal</keyword>
<dbReference type="OrthoDB" id="9780733at2"/>
<feature type="chain" id="PRO_5012361090" evidence="4">
    <location>
        <begin position="20"/>
        <end position="370"/>
    </location>
</feature>
<dbReference type="InterPro" id="IPR026289">
    <property type="entry name" value="SBP_TakP-like"/>
</dbReference>
<accession>A0A2C7A7P4</accession>
<keyword evidence="3" id="KW-0479">Metal-binding</keyword>
<evidence type="ECO:0000313" key="6">
    <source>
        <dbReference type="Proteomes" id="UP000223527"/>
    </source>
</evidence>
<proteinExistence type="predicted"/>
<comment type="caution">
    <text evidence="5">The sequence shown here is derived from an EMBL/GenBank/DDBJ whole genome shotgun (WGS) entry which is preliminary data.</text>
</comment>
<organism evidence="5 6">
    <name type="scientific">Teichococcus rhizosphaerae</name>
    <dbReference type="NCBI Taxonomy" id="1335062"/>
    <lineage>
        <taxon>Bacteria</taxon>
        <taxon>Pseudomonadati</taxon>
        <taxon>Pseudomonadota</taxon>
        <taxon>Alphaproteobacteria</taxon>
        <taxon>Acetobacterales</taxon>
        <taxon>Roseomonadaceae</taxon>
        <taxon>Roseomonas</taxon>
    </lineage>
</organism>
<dbReference type="Pfam" id="PF03480">
    <property type="entry name" value="DctP"/>
    <property type="match status" value="1"/>
</dbReference>
<reference evidence="5 6" key="1">
    <citation type="submission" date="2017-10" db="EMBL/GenBank/DDBJ databases">
        <authorList>
            <person name="Banno H."/>
            <person name="Chua N.-H."/>
        </authorList>
    </citation>
    <scope>NUCLEOTIDE SEQUENCE [LARGE SCALE GENOMIC DNA]</scope>
    <source>
        <strain evidence="5 6">YW11</strain>
    </source>
</reference>
<protein>
    <submittedName>
        <fullName evidence="5">ABC transporter substrate-binding protein</fullName>
    </submittedName>
</protein>
<keyword evidence="6" id="KW-1185">Reference proteome</keyword>
<evidence type="ECO:0000256" key="3">
    <source>
        <dbReference type="PIRSR" id="PIRSR039026-2"/>
    </source>
</evidence>
<dbReference type="PANTHER" id="PTHR33376:SF5">
    <property type="entry name" value="EXTRACYTOPLASMIC SOLUTE RECEPTOR PROTEIN"/>
    <property type="match status" value="1"/>
</dbReference>
<dbReference type="GO" id="GO:0015849">
    <property type="term" value="P:organic acid transport"/>
    <property type="evidence" value="ECO:0007669"/>
    <property type="project" value="InterPro"/>
</dbReference>
<evidence type="ECO:0000256" key="1">
    <source>
        <dbReference type="ARBA" id="ARBA00022729"/>
    </source>
</evidence>
<dbReference type="CDD" id="cd13682">
    <property type="entry name" value="PBP2_TRAP_alpha-ketoacid"/>
    <property type="match status" value="1"/>
</dbReference>
<dbReference type="Gene3D" id="3.40.190.170">
    <property type="entry name" value="Bacterial extracellular solute-binding protein, family 7"/>
    <property type="match status" value="1"/>
</dbReference>
<evidence type="ECO:0000256" key="4">
    <source>
        <dbReference type="SAM" id="SignalP"/>
    </source>
</evidence>
<dbReference type="InterPro" id="IPR006311">
    <property type="entry name" value="TAT_signal"/>
</dbReference>
<dbReference type="RefSeq" id="WP_099097394.1">
    <property type="nucleotide sequence ID" value="NZ_PDNU01000072.1"/>
</dbReference>
<dbReference type="AlphaFoldDB" id="A0A2C7A7P4"/>
<evidence type="ECO:0000256" key="2">
    <source>
        <dbReference type="PIRSR" id="PIRSR039026-1"/>
    </source>
</evidence>
<dbReference type="GO" id="GO:0031317">
    <property type="term" value="C:tripartite ATP-independent periplasmic transporter complex"/>
    <property type="evidence" value="ECO:0007669"/>
    <property type="project" value="InterPro"/>
</dbReference>
<feature type="binding site" evidence="2">
    <location>
        <position position="179"/>
    </location>
    <ligand>
        <name>substrate</name>
    </ligand>
</feature>
<dbReference type="InterPro" id="IPR018389">
    <property type="entry name" value="DctP_fam"/>
</dbReference>
<dbReference type="PIRSF" id="PIRSF039026">
    <property type="entry name" value="SiaP"/>
    <property type="match status" value="1"/>
</dbReference>
<dbReference type="InterPro" id="IPR041722">
    <property type="entry name" value="TakP/all3028"/>
</dbReference>
<dbReference type="Gene3D" id="3.40.190.10">
    <property type="entry name" value="Periplasmic binding protein-like II"/>
    <property type="match status" value="1"/>
</dbReference>
<dbReference type="Proteomes" id="UP000223527">
    <property type="component" value="Unassembled WGS sequence"/>
</dbReference>
<sequence>MIRRQLLAGGAAIGASAVAVPLAAPAIAQTAPEIRWRLASSFPRSLDTIYGAGEHVAKRVAALTDNRFQIRAFPAGELVPGLQVADAVQNGTVECAHTASYYFVGKDPTFAFDGAVPFGMNMRQTNAWLQQGGGRDVLKEFFATYNMVSIPAGNTGAQMGGWFRKEIKTVKDLEGLKFRVGGFAGNVLQKLGVVPQQIAGGDIYPALEKGTIDAAEWIGPYDDEKLGFNRVAPFYYYPGWWEGCLNLSMFINKAKYEELPALYKEALESACRDATIETMAKYDVQNPPALRRLIAGGAQLRPFPRDVMQASYKAAFELYDETAAKNETFKKVYAHWKAFRDEQYGWSRVAEYSFDQFVYAMYGQEAQARR</sequence>
<name>A0A2C7A7P4_9PROT</name>
<gene>
    <name evidence="5" type="ORF">CR162_20675</name>
</gene>
<feature type="binding site" evidence="3">
    <location>
        <position position="242"/>
    </location>
    <ligand>
        <name>substrate</name>
    </ligand>
</feature>
<dbReference type="GO" id="GO:0055085">
    <property type="term" value="P:transmembrane transport"/>
    <property type="evidence" value="ECO:0007669"/>
    <property type="project" value="InterPro"/>
</dbReference>